<dbReference type="InterPro" id="IPR009057">
    <property type="entry name" value="Homeodomain-like_sf"/>
</dbReference>
<keyword evidence="9" id="KW-1185">Reference proteome</keyword>
<feature type="domain" description="Sigma-54 factor interaction" evidence="6">
    <location>
        <begin position="143"/>
        <end position="372"/>
    </location>
</feature>
<dbReference type="PANTHER" id="PTHR32071:SF121">
    <property type="entry name" value="SIGMA L-DEPENDENT TRANSCRIPTIONAL REGULATOR YQIR-RELATED"/>
    <property type="match status" value="1"/>
</dbReference>
<dbReference type="Gene3D" id="3.40.50.300">
    <property type="entry name" value="P-loop containing nucleotide triphosphate hydrolases"/>
    <property type="match status" value="1"/>
</dbReference>
<keyword evidence="3" id="KW-0805">Transcription regulation</keyword>
<dbReference type="GO" id="GO:0043565">
    <property type="term" value="F:sequence-specific DNA binding"/>
    <property type="evidence" value="ECO:0007669"/>
    <property type="project" value="InterPro"/>
</dbReference>
<dbReference type="InterPro" id="IPR058031">
    <property type="entry name" value="AAA_lid_NorR"/>
</dbReference>
<dbReference type="SUPFAM" id="SSF46689">
    <property type="entry name" value="Homeodomain-like"/>
    <property type="match status" value="1"/>
</dbReference>
<dbReference type="SUPFAM" id="SSF52172">
    <property type="entry name" value="CheY-like"/>
    <property type="match status" value="1"/>
</dbReference>
<evidence type="ECO:0000256" key="1">
    <source>
        <dbReference type="ARBA" id="ARBA00022741"/>
    </source>
</evidence>
<dbReference type="Pfam" id="PF00158">
    <property type="entry name" value="Sigma54_activat"/>
    <property type="match status" value="1"/>
</dbReference>
<accession>A0A927B1K3</accession>
<feature type="modified residue" description="4-aspartylphosphate" evidence="5">
    <location>
        <position position="53"/>
    </location>
</feature>
<feature type="domain" description="Response regulatory" evidence="7">
    <location>
        <begin position="4"/>
        <end position="118"/>
    </location>
</feature>
<dbReference type="RefSeq" id="WP_191039266.1">
    <property type="nucleotide sequence ID" value="NZ_JACXAA010000003.1"/>
</dbReference>
<dbReference type="InterPro" id="IPR025662">
    <property type="entry name" value="Sigma_54_int_dom_ATP-bd_1"/>
</dbReference>
<dbReference type="SMART" id="SM00382">
    <property type="entry name" value="AAA"/>
    <property type="match status" value="1"/>
</dbReference>
<dbReference type="Pfam" id="PF02954">
    <property type="entry name" value="HTH_8"/>
    <property type="match status" value="1"/>
</dbReference>
<reference evidence="8" key="1">
    <citation type="submission" date="2020-09" db="EMBL/GenBank/DDBJ databases">
        <authorList>
            <person name="Kim M.K."/>
        </authorList>
    </citation>
    <scope>NUCLEOTIDE SEQUENCE</scope>
    <source>
        <strain evidence="8">BT704</strain>
    </source>
</reference>
<dbReference type="Proteomes" id="UP000653797">
    <property type="component" value="Unassembled WGS sequence"/>
</dbReference>
<dbReference type="FunFam" id="3.40.50.300:FF:000006">
    <property type="entry name" value="DNA-binding transcriptional regulator NtrC"/>
    <property type="match status" value="1"/>
</dbReference>
<dbReference type="InterPro" id="IPR001789">
    <property type="entry name" value="Sig_transdc_resp-reg_receiver"/>
</dbReference>
<dbReference type="PROSITE" id="PS50110">
    <property type="entry name" value="RESPONSE_REGULATORY"/>
    <property type="match status" value="1"/>
</dbReference>
<dbReference type="PANTHER" id="PTHR32071">
    <property type="entry name" value="TRANSCRIPTIONAL REGULATORY PROTEIN"/>
    <property type="match status" value="1"/>
</dbReference>
<dbReference type="Gene3D" id="3.40.50.2300">
    <property type="match status" value="1"/>
</dbReference>
<dbReference type="PROSITE" id="PS00675">
    <property type="entry name" value="SIGMA54_INTERACT_1"/>
    <property type="match status" value="1"/>
</dbReference>
<dbReference type="SUPFAM" id="SSF52540">
    <property type="entry name" value="P-loop containing nucleoside triphosphate hydrolases"/>
    <property type="match status" value="1"/>
</dbReference>
<dbReference type="InterPro" id="IPR002078">
    <property type="entry name" value="Sigma_54_int"/>
</dbReference>
<keyword evidence="5" id="KW-0597">Phosphoprotein</keyword>
<evidence type="ECO:0000313" key="8">
    <source>
        <dbReference type="EMBL" id="MBD2753676.1"/>
    </source>
</evidence>
<dbReference type="Gene3D" id="1.10.8.60">
    <property type="match status" value="1"/>
</dbReference>
<evidence type="ECO:0000256" key="4">
    <source>
        <dbReference type="ARBA" id="ARBA00023163"/>
    </source>
</evidence>
<dbReference type="PRINTS" id="PR01590">
    <property type="entry name" value="HTHFIS"/>
</dbReference>
<evidence type="ECO:0000259" key="7">
    <source>
        <dbReference type="PROSITE" id="PS50110"/>
    </source>
</evidence>
<evidence type="ECO:0000256" key="2">
    <source>
        <dbReference type="ARBA" id="ARBA00022840"/>
    </source>
</evidence>
<keyword evidence="1" id="KW-0547">Nucleotide-binding</keyword>
<dbReference type="InterPro" id="IPR027417">
    <property type="entry name" value="P-loop_NTPase"/>
</dbReference>
<comment type="caution">
    <text evidence="8">The sequence shown here is derived from an EMBL/GenBank/DDBJ whole genome shotgun (WGS) entry which is preliminary data.</text>
</comment>
<dbReference type="Gene3D" id="1.10.10.60">
    <property type="entry name" value="Homeodomain-like"/>
    <property type="match status" value="1"/>
</dbReference>
<evidence type="ECO:0000256" key="3">
    <source>
        <dbReference type="ARBA" id="ARBA00023015"/>
    </source>
</evidence>
<dbReference type="CDD" id="cd00009">
    <property type="entry name" value="AAA"/>
    <property type="match status" value="1"/>
</dbReference>
<sequence>MAATILIIDDESRLRQLLARILQLEGYTVLEAENARAGLKILEREEVQLVISDVKLPDKNGIELSAQIKQLYPATEIIVLTAYGTISDGVTAIKNGAFDYITKGDDNDRIIPLVSRAVEKAALQFRILQLEQQVSRRYGFDSIIGHSKAIQQAIDLARKVAVTDTTVLLTGETGTGKEVFAQAIHQASPRRKGAFVAINCGALGKDILESELFGHRAGAFTGASRDQKGLFAEANQGTIFLDEIGEMPLDLQAKLLRVLETHEFLRVGDTKPTKTDVRVIAATNRGLEQEASAGRFRLDLYYRLSVFQIELPPLRNRPDDIPDLAEQFARQYAAKLGKRDVRLNATFVQKLQKHAWKGNIRELKNVIERAVILADAPTNGPIELTLDLLPYEMQAAYVTTGGTKEATLELAELEKQHIQRVLRHTNGNKTEAARLLGIGLTTLYRKLQEAGLGE</sequence>
<proteinExistence type="predicted"/>
<dbReference type="InterPro" id="IPR003593">
    <property type="entry name" value="AAA+_ATPase"/>
</dbReference>
<dbReference type="SMART" id="SM00448">
    <property type="entry name" value="REC"/>
    <property type="match status" value="1"/>
</dbReference>
<dbReference type="Pfam" id="PF00072">
    <property type="entry name" value="Response_reg"/>
    <property type="match status" value="1"/>
</dbReference>
<evidence type="ECO:0000256" key="5">
    <source>
        <dbReference type="PROSITE-ProRule" id="PRU00169"/>
    </source>
</evidence>
<gene>
    <name evidence="8" type="ORF">IC230_12300</name>
</gene>
<dbReference type="InterPro" id="IPR002197">
    <property type="entry name" value="HTH_Fis"/>
</dbReference>
<keyword evidence="2" id="KW-0067">ATP-binding</keyword>
<name>A0A927B1K3_9BACT</name>
<dbReference type="PROSITE" id="PS50045">
    <property type="entry name" value="SIGMA54_INTERACT_4"/>
    <property type="match status" value="1"/>
</dbReference>
<dbReference type="InterPro" id="IPR011006">
    <property type="entry name" value="CheY-like_superfamily"/>
</dbReference>
<evidence type="ECO:0000259" key="6">
    <source>
        <dbReference type="PROSITE" id="PS50045"/>
    </source>
</evidence>
<dbReference type="GO" id="GO:0000160">
    <property type="term" value="P:phosphorelay signal transduction system"/>
    <property type="evidence" value="ECO:0007669"/>
    <property type="project" value="InterPro"/>
</dbReference>
<evidence type="ECO:0000313" key="9">
    <source>
        <dbReference type="Proteomes" id="UP000653797"/>
    </source>
</evidence>
<dbReference type="GO" id="GO:0005524">
    <property type="term" value="F:ATP binding"/>
    <property type="evidence" value="ECO:0007669"/>
    <property type="project" value="UniProtKB-KW"/>
</dbReference>
<dbReference type="AlphaFoldDB" id="A0A927B1K3"/>
<organism evidence="8 9">
    <name type="scientific">Spirosoma validum</name>
    <dbReference type="NCBI Taxonomy" id="2771355"/>
    <lineage>
        <taxon>Bacteria</taxon>
        <taxon>Pseudomonadati</taxon>
        <taxon>Bacteroidota</taxon>
        <taxon>Cytophagia</taxon>
        <taxon>Cytophagales</taxon>
        <taxon>Cytophagaceae</taxon>
        <taxon>Spirosoma</taxon>
    </lineage>
</organism>
<protein>
    <submittedName>
        <fullName evidence="8">Sigma-54-dependent Fis family transcriptional regulator</fullName>
    </submittedName>
</protein>
<dbReference type="Pfam" id="PF25601">
    <property type="entry name" value="AAA_lid_14"/>
    <property type="match status" value="1"/>
</dbReference>
<dbReference type="GO" id="GO:0006355">
    <property type="term" value="P:regulation of DNA-templated transcription"/>
    <property type="evidence" value="ECO:0007669"/>
    <property type="project" value="InterPro"/>
</dbReference>
<dbReference type="EMBL" id="JACXAA010000003">
    <property type="protein sequence ID" value="MBD2753676.1"/>
    <property type="molecule type" value="Genomic_DNA"/>
</dbReference>
<keyword evidence="4" id="KW-0804">Transcription</keyword>